<sequence>MRSLLLLLCVIFNPIVCDAYPSYSNHWAHRSVIYFAPSNDEHVKQFLLETMINDCELSERDIVTLVITADGFANPSWVKEEFNLLNMFKIYGVPPSRHTAVLIGKDGTEKLRWGKTTDWKAIMRMIDLSPTREAESFKNSSPCTA</sequence>
<keyword evidence="5" id="KW-1185">Reference proteome</keyword>
<evidence type="ECO:0000256" key="1">
    <source>
        <dbReference type="ARBA" id="ARBA00022729"/>
    </source>
</evidence>
<comment type="caution">
    <text evidence="4">The sequence shown here is derived from an EMBL/GenBank/DDBJ whole genome shotgun (WGS) entry which is preliminary data.</text>
</comment>
<dbReference type="EMBL" id="LHPJ01000005">
    <property type="protein sequence ID" value="KOO04229.1"/>
    <property type="molecule type" value="Genomic_DNA"/>
</dbReference>
<keyword evidence="1 2" id="KW-0732">Signal</keyword>
<dbReference type="OrthoDB" id="5893017at2"/>
<dbReference type="Pfam" id="PF13778">
    <property type="entry name" value="DUF4174"/>
    <property type="match status" value="1"/>
</dbReference>
<organism evidence="4 5">
    <name type="scientific">Vibrio nereis</name>
    <dbReference type="NCBI Taxonomy" id="693"/>
    <lineage>
        <taxon>Bacteria</taxon>
        <taxon>Pseudomonadati</taxon>
        <taxon>Pseudomonadota</taxon>
        <taxon>Gammaproteobacteria</taxon>
        <taxon>Vibrionales</taxon>
        <taxon>Vibrionaceae</taxon>
        <taxon>Vibrio</taxon>
    </lineage>
</organism>
<evidence type="ECO:0000256" key="2">
    <source>
        <dbReference type="SAM" id="SignalP"/>
    </source>
</evidence>
<feature type="domain" description="DUF4174" evidence="3">
    <location>
        <begin position="26"/>
        <end position="135"/>
    </location>
</feature>
<dbReference type="PATRIC" id="fig|693.5.peg.968"/>
<proteinExistence type="predicted"/>
<name>A0A0M0HQ93_VIBNE</name>
<reference evidence="5" key="1">
    <citation type="submission" date="2015-08" db="EMBL/GenBank/DDBJ databases">
        <title>Vibrio galatheae sp. nov., a novel member of the Vibrionaceae family isolated from the Solomon Islands.</title>
        <authorList>
            <person name="Giubergia S."/>
            <person name="Machado H."/>
            <person name="Mateiu R.V."/>
            <person name="Gram L."/>
        </authorList>
    </citation>
    <scope>NUCLEOTIDE SEQUENCE [LARGE SCALE GENOMIC DNA]</scope>
    <source>
        <strain evidence="5">DSM 19584</strain>
    </source>
</reference>
<evidence type="ECO:0000313" key="5">
    <source>
        <dbReference type="Proteomes" id="UP000037515"/>
    </source>
</evidence>
<accession>A0A0M0HQ93</accession>
<dbReference type="Proteomes" id="UP000037515">
    <property type="component" value="Unassembled WGS sequence"/>
</dbReference>
<evidence type="ECO:0000259" key="3">
    <source>
        <dbReference type="Pfam" id="PF13778"/>
    </source>
</evidence>
<dbReference type="RefSeq" id="WP_053394644.1">
    <property type="nucleotide sequence ID" value="NZ_CANLZT010000002.1"/>
</dbReference>
<evidence type="ECO:0000313" key="4">
    <source>
        <dbReference type="EMBL" id="KOO04229.1"/>
    </source>
</evidence>
<dbReference type="STRING" id="693.AKJ17_04790"/>
<gene>
    <name evidence="4" type="ORF">AKJ17_04790</name>
</gene>
<feature type="signal peptide" evidence="2">
    <location>
        <begin position="1"/>
        <end position="19"/>
    </location>
</feature>
<feature type="chain" id="PRO_5005600173" description="DUF4174 domain-containing protein" evidence="2">
    <location>
        <begin position="20"/>
        <end position="145"/>
    </location>
</feature>
<dbReference type="InterPro" id="IPR025232">
    <property type="entry name" value="DUF4174"/>
</dbReference>
<protein>
    <recommendedName>
        <fullName evidence="3">DUF4174 domain-containing protein</fullName>
    </recommendedName>
</protein>
<dbReference type="AlphaFoldDB" id="A0A0M0HQ93"/>